<dbReference type="STRING" id="1257118.L8H6W3"/>
<dbReference type="GO" id="GO:0015031">
    <property type="term" value="P:protein transport"/>
    <property type="evidence" value="ECO:0007669"/>
    <property type="project" value="UniProtKB-KW"/>
</dbReference>
<evidence type="ECO:0000259" key="2">
    <source>
        <dbReference type="PROSITE" id="PS50177"/>
    </source>
</evidence>
<dbReference type="KEGG" id="acan:ACA1_279540"/>
<dbReference type="GO" id="GO:0005737">
    <property type="term" value="C:cytoplasm"/>
    <property type="evidence" value="ECO:0007669"/>
    <property type="project" value="UniProtKB-SubCell"/>
</dbReference>
<gene>
    <name evidence="3" type="ORF">ACA1_279540</name>
</gene>
<keyword evidence="1" id="KW-0539">Nucleus</keyword>
<organism evidence="3 4">
    <name type="scientific">Acanthamoeba castellanii (strain ATCC 30010 / Neff)</name>
    <dbReference type="NCBI Taxonomy" id="1257118"/>
    <lineage>
        <taxon>Eukaryota</taxon>
        <taxon>Amoebozoa</taxon>
        <taxon>Discosea</taxon>
        <taxon>Longamoebia</taxon>
        <taxon>Centramoebida</taxon>
        <taxon>Acanthamoebidae</taxon>
        <taxon>Acanthamoeba</taxon>
    </lineage>
</organism>
<feature type="domain" description="NTF2" evidence="2">
    <location>
        <begin position="15"/>
        <end position="134"/>
    </location>
</feature>
<accession>L8H6W3</accession>
<dbReference type="GeneID" id="14921845"/>
<evidence type="ECO:0000256" key="1">
    <source>
        <dbReference type="RuleBase" id="RU369002"/>
    </source>
</evidence>
<comment type="subcellular location">
    <subcellularLocation>
        <location evidence="1">Cytoplasm</location>
    </subcellularLocation>
    <subcellularLocation>
        <location evidence="1">Nucleus</location>
    </subcellularLocation>
</comment>
<dbReference type="Pfam" id="PF02136">
    <property type="entry name" value="NTF2"/>
    <property type="match status" value="1"/>
</dbReference>
<dbReference type="Proteomes" id="UP000011083">
    <property type="component" value="Unassembled WGS sequence"/>
</dbReference>
<dbReference type="OMA" id="HFTRLYY"/>
<dbReference type="RefSeq" id="XP_004344715.1">
    <property type="nucleotide sequence ID" value="XM_004344665.1"/>
</dbReference>
<dbReference type="OrthoDB" id="25408at2759"/>
<dbReference type="CDD" id="cd00780">
    <property type="entry name" value="NTF2"/>
    <property type="match status" value="1"/>
</dbReference>
<reference evidence="3 4" key="1">
    <citation type="journal article" date="2013" name="Genome Biol.">
        <title>Genome of Acanthamoeba castellanii highlights extensive lateral gene transfer and early evolution of tyrosine kinase signaling.</title>
        <authorList>
            <person name="Clarke M."/>
            <person name="Lohan A.J."/>
            <person name="Liu B."/>
            <person name="Lagkouvardos I."/>
            <person name="Roy S."/>
            <person name="Zafar N."/>
            <person name="Bertelli C."/>
            <person name="Schilde C."/>
            <person name="Kianianmomeni A."/>
            <person name="Burglin T.R."/>
            <person name="Frech C."/>
            <person name="Turcotte B."/>
            <person name="Kopec K.O."/>
            <person name="Synnott J.M."/>
            <person name="Choo C."/>
            <person name="Paponov I."/>
            <person name="Finkler A."/>
            <person name="Soon Heng Tan C."/>
            <person name="Hutchins A.P."/>
            <person name="Weinmeier T."/>
            <person name="Rattei T."/>
            <person name="Chu J.S."/>
            <person name="Gimenez G."/>
            <person name="Irimia M."/>
            <person name="Rigden D.J."/>
            <person name="Fitzpatrick D.A."/>
            <person name="Lorenzo-Morales J."/>
            <person name="Bateman A."/>
            <person name="Chiu C.H."/>
            <person name="Tang P."/>
            <person name="Hegemann P."/>
            <person name="Fromm H."/>
            <person name="Raoult D."/>
            <person name="Greub G."/>
            <person name="Miranda-Saavedra D."/>
            <person name="Chen N."/>
            <person name="Nash P."/>
            <person name="Ginger M.L."/>
            <person name="Horn M."/>
            <person name="Schaap P."/>
            <person name="Caler L."/>
            <person name="Loftus B."/>
        </authorList>
    </citation>
    <scope>NUCLEOTIDE SEQUENCE [LARGE SCALE GENOMIC DNA]</scope>
    <source>
        <strain evidence="3 4">Neff</strain>
    </source>
</reference>
<dbReference type="Gene3D" id="3.10.450.50">
    <property type="match status" value="1"/>
</dbReference>
<dbReference type="InterPro" id="IPR032710">
    <property type="entry name" value="NTF2-like_dom_sf"/>
</dbReference>
<keyword evidence="1" id="KW-0963">Cytoplasm</keyword>
<dbReference type="EMBL" id="KB007908">
    <property type="protein sequence ID" value="ELR20972.1"/>
    <property type="molecule type" value="Genomic_DNA"/>
</dbReference>
<protein>
    <recommendedName>
        <fullName evidence="1">NTF2-related export protein</fullName>
    </recommendedName>
</protein>
<dbReference type="GO" id="GO:0006913">
    <property type="term" value="P:nucleocytoplasmic transport"/>
    <property type="evidence" value="ECO:0007669"/>
    <property type="project" value="UniProtKB-UniRule"/>
</dbReference>
<dbReference type="InterPro" id="IPR002075">
    <property type="entry name" value="NTF2_dom"/>
</dbReference>
<dbReference type="AlphaFoldDB" id="L8H6W3"/>
<dbReference type="PANTHER" id="PTHR12612">
    <property type="entry name" value="NUCLEAR TRANSPORT FACTOR 2"/>
    <property type="match status" value="1"/>
</dbReference>
<dbReference type="VEuPathDB" id="AmoebaDB:ACA1_279540"/>
<dbReference type="InterPro" id="IPR045875">
    <property type="entry name" value="NTF2"/>
</dbReference>
<sequence length="140" mass="15918">MSTAKATLIDTNARAGEIFVKEYFYRVYDSSRHELFRFYREDSVLIWNGNAKKGLQTLRDFFQQLPPSTHNIQSIDCQPIADGTESPQASNIFVVVVGTVTYAKEDPRHFHETFILAQEPGKGTYYIVNDCFRLTTGPAS</sequence>
<dbReference type="PROSITE" id="PS50177">
    <property type="entry name" value="NTF2_DOMAIN"/>
    <property type="match status" value="1"/>
</dbReference>
<evidence type="ECO:0000313" key="4">
    <source>
        <dbReference type="Proteomes" id="UP000011083"/>
    </source>
</evidence>
<keyword evidence="4" id="KW-1185">Reference proteome</keyword>
<dbReference type="GO" id="GO:0051028">
    <property type="term" value="P:mRNA transport"/>
    <property type="evidence" value="ECO:0007669"/>
    <property type="project" value="UniProtKB-UniRule"/>
</dbReference>
<dbReference type="SUPFAM" id="SSF54427">
    <property type="entry name" value="NTF2-like"/>
    <property type="match status" value="1"/>
</dbReference>
<proteinExistence type="predicted"/>
<name>L8H6W3_ACACF</name>
<dbReference type="GO" id="GO:0005634">
    <property type="term" value="C:nucleus"/>
    <property type="evidence" value="ECO:0007669"/>
    <property type="project" value="UniProtKB-SubCell"/>
</dbReference>
<comment type="function">
    <text evidence="1">Has a role in nuclear-cytoplasmic transport of proteins and mRNAs.</text>
</comment>
<evidence type="ECO:0000313" key="3">
    <source>
        <dbReference type="EMBL" id="ELR20972.1"/>
    </source>
</evidence>
<keyword evidence="1" id="KW-0653">Protein transport</keyword>
<dbReference type="InterPro" id="IPR018222">
    <property type="entry name" value="Nuclear_transport_factor_2_euk"/>
</dbReference>
<keyword evidence="1" id="KW-0813">Transport</keyword>